<dbReference type="HAMAP" id="MF_00185">
    <property type="entry name" value="IPP_trans"/>
    <property type="match status" value="1"/>
</dbReference>
<gene>
    <name evidence="10 14" type="primary">miaA</name>
    <name evidence="14" type="ORF">AACH11_02650</name>
</gene>
<comment type="cofactor">
    <cofactor evidence="1 10">
        <name>Mg(2+)</name>
        <dbReference type="ChEBI" id="CHEBI:18420"/>
    </cofactor>
</comment>
<keyword evidence="15" id="KW-1185">Reference proteome</keyword>
<evidence type="ECO:0000256" key="4">
    <source>
        <dbReference type="ARBA" id="ARBA00022679"/>
    </source>
</evidence>
<keyword evidence="5 10" id="KW-0819">tRNA processing</keyword>
<feature type="site" description="Interaction with substrate tRNA" evidence="10">
    <location>
        <position position="104"/>
    </location>
</feature>
<dbReference type="Pfam" id="PF01715">
    <property type="entry name" value="IPPT"/>
    <property type="match status" value="1"/>
</dbReference>
<protein>
    <recommendedName>
        <fullName evidence="10">tRNA dimethylallyltransferase</fullName>
        <ecNumber evidence="10">2.5.1.75</ecNumber>
    </recommendedName>
    <alternativeName>
        <fullName evidence="10">Dimethylallyl diphosphate:tRNA dimethylallyltransferase</fullName>
        <shortName evidence="10">DMAPP:tRNA dimethylallyltransferase</shortName>
        <shortName evidence="10">DMATase</shortName>
    </alternativeName>
    <alternativeName>
        <fullName evidence="10">Isopentenyl-diphosphate:tRNA isopentenyltransferase</fullName>
        <shortName evidence="10">IPP transferase</shortName>
        <shortName evidence="10">IPPT</shortName>
        <shortName evidence="10">IPTase</shortName>
    </alternativeName>
</protein>
<feature type="region of interest" description="Interaction with substrate tRNA" evidence="10">
    <location>
        <begin position="162"/>
        <end position="166"/>
    </location>
</feature>
<feature type="region of interest" description="Interaction with substrate tRNA" evidence="10">
    <location>
        <begin position="38"/>
        <end position="41"/>
    </location>
</feature>
<dbReference type="Proteomes" id="UP001368500">
    <property type="component" value="Unassembled WGS sequence"/>
</dbReference>
<evidence type="ECO:0000256" key="13">
    <source>
        <dbReference type="RuleBase" id="RU003785"/>
    </source>
</evidence>
<evidence type="ECO:0000256" key="8">
    <source>
        <dbReference type="ARBA" id="ARBA00022842"/>
    </source>
</evidence>
<dbReference type="SUPFAM" id="SSF52540">
    <property type="entry name" value="P-loop containing nucleoside triphosphate hydrolases"/>
    <property type="match status" value="1"/>
</dbReference>
<organism evidence="14 15">
    <name type="scientific">Pseudaquabacterium rugosum</name>
    <dbReference type="NCBI Taxonomy" id="2984194"/>
    <lineage>
        <taxon>Bacteria</taxon>
        <taxon>Pseudomonadati</taxon>
        <taxon>Pseudomonadota</taxon>
        <taxon>Betaproteobacteria</taxon>
        <taxon>Burkholderiales</taxon>
        <taxon>Sphaerotilaceae</taxon>
        <taxon>Pseudaquabacterium</taxon>
    </lineage>
</organism>
<feature type="region of interest" description="Interaction with substrate tRNA" evidence="10">
    <location>
        <begin position="245"/>
        <end position="250"/>
    </location>
</feature>
<dbReference type="InterPro" id="IPR018022">
    <property type="entry name" value="IPT"/>
</dbReference>
<keyword evidence="6 10" id="KW-0547">Nucleotide-binding</keyword>
<comment type="similarity">
    <text evidence="3 10 13">Belongs to the IPP transferase family.</text>
</comment>
<dbReference type="PANTHER" id="PTHR11088">
    <property type="entry name" value="TRNA DIMETHYLALLYLTRANSFERASE"/>
    <property type="match status" value="1"/>
</dbReference>
<evidence type="ECO:0000256" key="2">
    <source>
        <dbReference type="ARBA" id="ARBA00003213"/>
    </source>
</evidence>
<evidence type="ECO:0000256" key="7">
    <source>
        <dbReference type="ARBA" id="ARBA00022840"/>
    </source>
</evidence>
<comment type="caution">
    <text evidence="14">The sequence shown here is derived from an EMBL/GenBank/DDBJ whole genome shotgun (WGS) entry which is preliminary data.</text>
</comment>
<evidence type="ECO:0000256" key="9">
    <source>
        <dbReference type="ARBA" id="ARBA00049563"/>
    </source>
</evidence>
<dbReference type="GO" id="GO:0052381">
    <property type="term" value="F:tRNA dimethylallyltransferase activity"/>
    <property type="evidence" value="ECO:0007669"/>
    <property type="project" value="UniProtKB-EC"/>
</dbReference>
<evidence type="ECO:0000256" key="12">
    <source>
        <dbReference type="RuleBase" id="RU003784"/>
    </source>
</evidence>
<evidence type="ECO:0000256" key="3">
    <source>
        <dbReference type="ARBA" id="ARBA00005842"/>
    </source>
</evidence>
<name>A0ABU9B860_9BURK</name>
<dbReference type="NCBIfam" id="TIGR00174">
    <property type="entry name" value="miaA"/>
    <property type="match status" value="1"/>
</dbReference>
<evidence type="ECO:0000313" key="15">
    <source>
        <dbReference type="Proteomes" id="UP001368500"/>
    </source>
</evidence>
<comment type="catalytic activity">
    <reaction evidence="9 10 11">
        <text>adenosine(37) in tRNA + dimethylallyl diphosphate = N(6)-dimethylallyladenosine(37) in tRNA + diphosphate</text>
        <dbReference type="Rhea" id="RHEA:26482"/>
        <dbReference type="Rhea" id="RHEA-COMP:10162"/>
        <dbReference type="Rhea" id="RHEA-COMP:10375"/>
        <dbReference type="ChEBI" id="CHEBI:33019"/>
        <dbReference type="ChEBI" id="CHEBI:57623"/>
        <dbReference type="ChEBI" id="CHEBI:74411"/>
        <dbReference type="ChEBI" id="CHEBI:74415"/>
        <dbReference type="EC" id="2.5.1.75"/>
    </reaction>
</comment>
<sequence length="320" mass="34400">MSGGPWRTLVIAGPTASGKSALALAAAARWPVEIISVDSALVYRGMDIGTAKPTPAEQAIAPHHLIDVVEPTQACSAAWFCQQARALIPQIHARGRHALLVGGTMLYVKALRDGLDALPAADPAVRAALDARAAVEGWPALHAELARVDPVTAARLPPHDAQRIQRALEVWQLSGEPISAFHGRAGEGTLPGLDLPMVSLEPQERAWLHQRVAERFDQMLAAGFVDEVRALRARGDLDPGLPSMRCVGYRQAWELLDAARDGTLDAGALALLRERGIAATRQLAKRQLTWLRGMDREVLRCDAPDLAGRAGPLLERHLGP</sequence>
<dbReference type="RefSeq" id="WP_341372657.1">
    <property type="nucleotide sequence ID" value="NZ_JBBUTF010000003.1"/>
</dbReference>
<evidence type="ECO:0000256" key="6">
    <source>
        <dbReference type="ARBA" id="ARBA00022741"/>
    </source>
</evidence>
<evidence type="ECO:0000256" key="11">
    <source>
        <dbReference type="RuleBase" id="RU003783"/>
    </source>
</evidence>
<keyword evidence="8 10" id="KW-0460">Magnesium</keyword>
<dbReference type="Gene3D" id="3.40.50.300">
    <property type="entry name" value="P-loop containing nucleotide triphosphate hydrolases"/>
    <property type="match status" value="1"/>
</dbReference>
<evidence type="ECO:0000256" key="10">
    <source>
        <dbReference type="HAMAP-Rule" id="MF_00185"/>
    </source>
</evidence>
<dbReference type="InterPro" id="IPR039657">
    <property type="entry name" value="Dimethylallyltransferase"/>
</dbReference>
<dbReference type="Gene3D" id="1.10.20.140">
    <property type="match status" value="1"/>
</dbReference>
<reference evidence="14 15" key="1">
    <citation type="submission" date="2024-04" db="EMBL/GenBank/DDBJ databases">
        <title>Novel species of the genus Ideonella isolated from streams.</title>
        <authorList>
            <person name="Lu H."/>
        </authorList>
    </citation>
    <scope>NUCLEOTIDE SEQUENCE [LARGE SCALE GENOMIC DNA]</scope>
    <source>
        <strain evidence="14 15">BYS139W</strain>
    </source>
</reference>
<dbReference type="EC" id="2.5.1.75" evidence="10"/>
<comment type="caution">
    <text evidence="10">Lacks conserved residue(s) required for the propagation of feature annotation.</text>
</comment>
<feature type="site" description="Interaction with substrate tRNA" evidence="10">
    <location>
        <position position="126"/>
    </location>
</feature>
<keyword evidence="4 10" id="KW-0808">Transferase</keyword>
<evidence type="ECO:0000256" key="5">
    <source>
        <dbReference type="ARBA" id="ARBA00022694"/>
    </source>
</evidence>
<comment type="function">
    <text evidence="2 10 12">Catalyzes the transfer of a dimethylallyl group onto the adenine at position 37 in tRNAs that read codons beginning with uridine, leading to the formation of N6-(dimethylallyl)adenosine (i(6)A).</text>
</comment>
<feature type="binding site" evidence="10">
    <location>
        <begin position="15"/>
        <end position="20"/>
    </location>
    <ligand>
        <name>substrate</name>
    </ligand>
</feature>
<dbReference type="EMBL" id="JBBUTF010000003">
    <property type="protein sequence ID" value="MEK8024868.1"/>
    <property type="molecule type" value="Genomic_DNA"/>
</dbReference>
<dbReference type="PANTHER" id="PTHR11088:SF60">
    <property type="entry name" value="TRNA DIMETHYLALLYLTRANSFERASE"/>
    <property type="match status" value="1"/>
</dbReference>
<comment type="subunit">
    <text evidence="10">Monomer.</text>
</comment>
<accession>A0ABU9B860</accession>
<proteinExistence type="inferred from homology"/>
<keyword evidence="7 10" id="KW-0067">ATP-binding</keyword>
<dbReference type="InterPro" id="IPR027417">
    <property type="entry name" value="P-loop_NTPase"/>
</dbReference>
<evidence type="ECO:0000256" key="1">
    <source>
        <dbReference type="ARBA" id="ARBA00001946"/>
    </source>
</evidence>
<evidence type="ECO:0000313" key="14">
    <source>
        <dbReference type="EMBL" id="MEK8024868.1"/>
    </source>
</evidence>
<feature type="binding site" evidence="10">
    <location>
        <begin position="13"/>
        <end position="20"/>
    </location>
    <ligand>
        <name>ATP</name>
        <dbReference type="ChEBI" id="CHEBI:30616"/>
    </ligand>
</feature>